<name>A0A084GAH3_PSEDA</name>
<feature type="region of interest" description="Disordered" evidence="6">
    <location>
        <begin position="134"/>
        <end position="327"/>
    </location>
</feature>
<comment type="caution">
    <text evidence="8">The sequence shown here is derived from an EMBL/GenBank/DDBJ whole genome shotgun (WGS) entry which is preliminary data.</text>
</comment>
<dbReference type="AlphaFoldDB" id="A0A084GAH3"/>
<evidence type="ECO:0000256" key="2">
    <source>
        <dbReference type="ARBA" id="ARBA00022771"/>
    </source>
</evidence>
<keyword evidence="5" id="KW-0175">Coiled coil</keyword>
<dbReference type="Proteomes" id="UP000028545">
    <property type="component" value="Unassembled WGS sequence"/>
</dbReference>
<feature type="compositionally biased region" description="Pro residues" evidence="6">
    <location>
        <begin position="185"/>
        <end position="199"/>
    </location>
</feature>
<dbReference type="HOGENOM" id="CLU_037645_1_0_1"/>
<feature type="compositionally biased region" description="Polar residues" evidence="6">
    <location>
        <begin position="318"/>
        <end position="327"/>
    </location>
</feature>
<evidence type="ECO:0000259" key="7">
    <source>
        <dbReference type="PROSITE" id="PS51999"/>
    </source>
</evidence>
<proteinExistence type="predicted"/>
<dbReference type="PROSITE" id="PS51999">
    <property type="entry name" value="ZF_GRF"/>
    <property type="match status" value="1"/>
</dbReference>
<gene>
    <name evidence="8" type="ORF">SAPIO_CDS3310</name>
</gene>
<evidence type="ECO:0000313" key="8">
    <source>
        <dbReference type="EMBL" id="KEZ44335.1"/>
    </source>
</evidence>
<dbReference type="OrthoDB" id="430051at2759"/>
<feature type="coiled-coil region" evidence="5">
    <location>
        <begin position="377"/>
        <end position="411"/>
    </location>
</feature>
<dbReference type="KEGG" id="sapo:SAPIO_CDS3310"/>
<dbReference type="EMBL" id="JOWA01000088">
    <property type="protein sequence ID" value="KEZ44335.1"/>
    <property type="molecule type" value="Genomic_DNA"/>
</dbReference>
<dbReference type="OMA" id="WFWTCAQ"/>
<evidence type="ECO:0000313" key="9">
    <source>
        <dbReference type="Proteomes" id="UP000028545"/>
    </source>
</evidence>
<feature type="compositionally biased region" description="Acidic residues" evidence="6">
    <location>
        <begin position="169"/>
        <end position="179"/>
    </location>
</feature>
<evidence type="ECO:0000256" key="1">
    <source>
        <dbReference type="ARBA" id="ARBA00022723"/>
    </source>
</evidence>
<feature type="domain" description="GRF-type" evidence="7">
    <location>
        <begin position="62"/>
        <end position="105"/>
    </location>
</feature>
<organism evidence="8 9">
    <name type="scientific">Pseudallescheria apiosperma</name>
    <name type="common">Scedosporium apiospermum</name>
    <dbReference type="NCBI Taxonomy" id="563466"/>
    <lineage>
        <taxon>Eukaryota</taxon>
        <taxon>Fungi</taxon>
        <taxon>Dikarya</taxon>
        <taxon>Ascomycota</taxon>
        <taxon>Pezizomycotina</taxon>
        <taxon>Sordariomycetes</taxon>
        <taxon>Hypocreomycetidae</taxon>
        <taxon>Microascales</taxon>
        <taxon>Microascaceae</taxon>
        <taxon>Scedosporium</taxon>
    </lineage>
</organism>
<reference evidence="8 9" key="1">
    <citation type="journal article" date="2014" name="Genome Announc.">
        <title>Draft genome sequence of the pathogenic fungus Scedosporium apiospermum.</title>
        <authorList>
            <person name="Vandeputte P."/>
            <person name="Ghamrawi S."/>
            <person name="Rechenmann M."/>
            <person name="Iltis A."/>
            <person name="Giraud S."/>
            <person name="Fleury M."/>
            <person name="Thornton C."/>
            <person name="Delhaes L."/>
            <person name="Meyer W."/>
            <person name="Papon N."/>
            <person name="Bouchara J.P."/>
        </authorList>
    </citation>
    <scope>NUCLEOTIDE SEQUENCE [LARGE SCALE GENOMIC DNA]</scope>
    <source>
        <strain evidence="8 9">IHEM 14462</strain>
    </source>
</reference>
<dbReference type="Pfam" id="PF06839">
    <property type="entry name" value="Zn_ribbon_GRF"/>
    <property type="match status" value="1"/>
</dbReference>
<keyword evidence="1" id="KW-0479">Metal-binding</keyword>
<feature type="compositionally biased region" description="Polar residues" evidence="6">
    <location>
        <begin position="11"/>
        <end position="21"/>
    </location>
</feature>
<dbReference type="RefSeq" id="XP_016644134.1">
    <property type="nucleotide sequence ID" value="XM_016786128.1"/>
</dbReference>
<evidence type="ECO:0000256" key="4">
    <source>
        <dbReference type="PROSITE-ProRule" id="PRU01343"/>
    </source>
</evidence>
<keyword evidence="9" id="KW-1185">Reference proteome</keyword>
<keyword evidence="2 4" id="KW-0863">Zinc-finger</keyword>
<accession>A0A084GAH3</accession>
<feature type="region of interest" description="Disordered" evidence="6">
    <location>
        <begin position="1"/>
        <end position="49"/>
    </location>
</feature>
<dbReference type="GeneID" id="27722382"/>
<evidence type="ECO:0000256" key="5">
    <source>
        <dbReference type="SAM" id="Coils"/>
    </source>
</evidence>
<feature type="compositionally biased region" description="Acidic residues" evidence="6">
    <location>
        <begin position="220"/>
        <end position="236"/>
    </location>
</feature>
<dbReference type="GO" id="GO:0008270">
    <property type="term" value="F:zinc ion binding"/>
    <property type="evidence" value="ECO:0007669"/>
    <property type="project" value="UniProtKB-KW"/>
</dbReference>
<evidence type="ECO:0000256" key="6">
    <source>
        <dbReference type="SAM" id="MobiDB-lite"/>
    </source>
</evidence>
<keyword evidence="3" id="KW-0862">Zinc</keyword>
<dbReference type="InterPro" id="IPR010666">
    <property type="entry name" value="Znf_GRF"/>
</dbReference>
<evidence type="ECO:0000256" key="3">
    <source>
        <dbReference type="ARBA" id="ARBA00022833"/>
    </source>
</evidence>
<sequence length="418" mass="46415">MFPRSNRPRLISQQTTSNEQPLQPPASAAREPEPVENQPVPSTPDPNRVRQYGYYEDTHWYCNCKPLTRAVFRHTKKAGRNQGRCFWGCRHIENGCGFFLWLEDAEERQAAFVPNSEMSAKKRGQESLHKYFEIRPRDGESPQPPETPTRRPPSEGETGDSLASVDSLGEPEGDLEEVQLVERPSTPPPREPRPQPEMPMTPVTAPVPITPHSKRRRDEALEDEDYLSELSPEEEKELITLADSATRRSNMSPPRRPTTPTPVRTRPVANPPTPQTEHRHANPSASTAGSLAAKRQRVLGASSAAASSSRFQAPPRFNNPTAPAQNTDDFLSANDATEIADLMALLEAHNSPPEVCQAVRTSLNRFAARTASANNSRDLLRAGMERSQERIAALQARVADLENTHATLRGLLAVVRDT</sequence>
<dbReference type="VEuPathDB" id="FungiDB:SAPIO_CDS3310"/>
<protein>
    <recommendedName>
        <fullName evidence="7">GRF-type domain-containing protein</fullName>
    </recommendedName>
</protein>